<dbReference type="PRINTS" id="PR00143">
    <property type="entry name" value="CITRTSNTHASE"/>
</dbReference>
<dbReference type="PANTHER" id="PTHR11739">
    <property type="entry name" value="CITRATE SYNTHASE"/>
    <property type="match status" value="1"/>
</dbReference>
<comment type="similarity">
    <text evidence="1">Belongs to the citrate synthase family.</text>
</comment>
<evidence type="ECO:0000313" key="3">
    <source>
        <dbReference type="EMBL" id="KKL27256.1"/>
    </source>
</evidence>
<accession>A0A0F9EBP4</accession>
<keyword evidence="2" id="KW-0808">Transferase</keyword>
<dbReference type="InterPro" id="IPR036969">
    <property type="entry name" value="Citrate_synthase_sf"/>
</dbReference>
<name>A0A0F9EBP4_9ZZZZ</name>
<reference evidence="3" key="1">
    <citation type="journal article" date="2015" name="Nature">
        <title>Complex archaea that bridge the gap between prokaryotes and eukaryotes.</title>
        <authorList>
            <person name="Spang A."/>
            <person name="Saw J.H."/>
            <person name="Jorgensen S.L."/>
            <person name="Zaremba-Niedzwiedzka K."/>
            <person name="Martijn J."/>
            <person name="Lind A.E."/>
            <person name="van Eijk R."/>
            <person name="Schleper C."/>
            <person name="Guy L."/>
            <person name="Ettema T.J."/>
        </authorList>
    </citation>
    <scope>NUCLEOTIDE SEQUENCE</scope>
</reference>
<dbReference type="Gene3D" id="1.10.580.10">
    <property type="entry name" value="Citrate Synthase, domain 1"/>
    <property type="match status" value="1"/>
</dbReference>
<dbReference type="PANTHER" id="PTHR11739:SF4">
    <property type="entry name" value="CITRATE SYNTHASE, PEROXISOMAL"/>
    <property type="match status" value="1"/>
</dbReference>
<evidence type="ECO:0000256" key="1">
    <source>
        <dbReference type="ARBA" id="ARBA00010566"/>
    </source>
</evidence>
<dbReference type="NCBIfam" id="NF010635">
    <property type="entry name" value="PRK14032.1"/>
    <property type="match status" value="1"/>
</dbReference>
<protein>
    <submittedName>
        <fullName evidence="3">Uncharacterized protein</fullName>
    </submittedName>
</protein>
<dbReference type="EMBL" id="LAZR01035531">
    <property type="protein sequence ID" value="KKL27256.1"/>
    <property type="molecule type" value="Genomic_DNA"/>
</dbReference>
<organism evidence="3">
    <name type="scientific">marine sediment metagenome</name>
    <dbReference type="NCBI Taxonomy" id="412755"/>
    <lineage>
        <taxon>unclassified sequences</taxon>
        <taxon>metagenomes</taxon>
        <taxon>ecological metagenomes</taxon>
    </lineage>
</organism>
<dbReference type="SUPFAM" id="SSF48256">
    <property type="entry name" value="Citrate synthase"/>
    <property type="match status" value="1"/>
</dbReference>
<evidence type="ECO:0000256" key="2">
    <source>
        <dbReference type="ARBA" id="ARBA00022679"/>
    </source>
</evidence>
<dbReference type="InterPro" id="IPR024176">
    <property type="entry name" value="Citrate_synthase_bac-typ"/>
</dbReference>
<dbReference type="GO" id="GO:0046912">
    <property type="term" value="F:acyltransferase activity, acyl groups converted into alkyl on transfer"/>
    <property type="evidence" value="ECO:0007669"/>
    <property type="project" value="InterPro"/>
</dbReference>
<dbReference type="InterPro" id="IPR016143">
    <property type="entry name" value="Citrate_synth-like_sm_a-sub"/>
</dbReference>
<dbReference type="AlphaFoldDB" id="A0A0F9EBP4"/>
<dbReference type="GO" id="GO:0005829">
    <property type="term" value="C:cytosol"/>
    <property type="evidence" value="ECO:0007669"/>
    <property type="project" value="TreeGrafter"/>
</dbReference>
<dbReference type="GO" id="GO:0005975">
    <property type="term" value="P:carbohydrate metabolic process"/>
    <property type="evidence" value="ECO:0007669"/>
    <property type="project" value="TreeGrafter"/>
</dbReference>
<dbReference type="InterPro" id="IPR002020">
    <property type="entry name" value="Citrate_synthase"/>
</dbReference>
<sequence length="444" mass="49734">MENMLEKIERLEREHDRLDPELVARKKVKLGLRHPDGRGVVAGITSKGQVKAYKKTRLEGNVPIPGKLYYCGYDIEEIVASVEKDGRFGFEETVYLLLTGELPNKEDLDSFKKELGLRSGLTDASKAVIRVISENDDQMGALHTAVSLLHKFDRTSKTTDLKEVTRQCVDIIAKLPTIIAYNFEVLTKGKEARFIEPREDLSTAENFLYLLNRGETPDPEIAKAFDIALVLHAEHGGGNNSTFTVRTVSSSLTDTYMAICAGIASLAGYLHGGANEAVMRMMDGVKEHVRDWKDNSEIEAYLKELIEKKNGDRSGKIYGMGHPVYTVSDPREPILREKARGFASRLGREDEFNLYLKVAEIAVPVIKEAKGRDVCPNVDFYSGFVYDMMGIKRELFTPIFALSRVAGWSAHRIEEIIQGRLIRPAYVSSLGGAKLKYVRLDKRG</sequence>
<dbReference type="Pfam" id="PF00285">
    <property type="entry name" value="Citrate_synt"/>
    <property type="match status" value="1"/>
</dbReference>
<dbReference type="InterPro" id="IPR016142">
    <property type="entry name" value="Citrate_synth-like_lrg_a-sub"/>
</dbReference>
<dbReference type="GO" id="GO:0006099">
    <property type="term" value="P:tricarboxylic acid cycle"/>
    <property type="evidence" value="ECO:0007669"/>
    <property type="project" value="InterPro"/>
</dbReference>
<proteinExistence type="inferred from homology"/>
<dbReference type="PIRSF" id="PIRSF001369">
    <property type="entry name" value="Citrate_synth"/>
    <property type="match status" value="1"/>
</dbReference>
<dbReference type="Gene3D" id="1.10.230.10">
    <property type="entry name" value="Cytochrome P450-Terp, domain 2"/>
    <property type="match status" value="1"/>
</dbReference>
<comment type="caution">
    <text evidence="3">The sequence shown here is derived from an EMBL/GenBank/DDBJ whole genome shotgun (WGS) entry which is preliminary data.</text>
</comment>
<gene>
    <name evidence="3" type="ORF">LCGC14_2387000</name>
</gene>